<feature type="region of interest" description="Disordered" evidence="1">
    <location>
        <begin position="280"/>
        <end position="303"/>
    </location>
</feature>
<feature type="chain" id="PRO_5012149575" evidence="2">
    <location>
        <begin position="29"/>
        <end position="557"/>
    </location>
</feature>
<feature type="compositionally biased region" description="Acidic residues" evidence="1">
    <location>
        <begin position="460"/>
        <end position="476"/>
    </location>
</feature>
<feature type="compositionally biased region" description="Basic and acidic residues" evidence="1">
    <location>
        <begin position="371"/>
        <end position="384"/>
    </location>
</feature>
<sequence length="557" mass="62384">MWEKNVSNLWRTFTIFLFLVLPPTLVGGKSIPRQKEEEPLGRPGFTRLTPSELRQLGFHTEDEYEQWLRQQDGEDPLLSSMRISPPENMDQQVVPPENIEHVVPPENMEQIAPPENMDQQVVPPENIEHVVPPENMEQIAPPENMDQQVVLLENQISQPARVIENLEQIELSPHSSLPNVNERPLALTQKELDSVGMTENDWDLTGTVSPLQLDHPPFLKPHSLQLTPKEFASLGLTSGSGVEETPIAHEPARTPPPAELQALRIPHRDSLEMPSDQIAKMGNRSEGEPETPRPPQISTNPLVQDPYVEDRGAFGEQHPVIGQLSITDEDDNKESMADNEEHDDRILANNNVEAEIGNVLPIASDQEDAEDTRMTVDNDERSNEGQEQGDLSIASDEAILEPQPETIIPPEEEPSSSSSSAESLQAEPEEEESPSQSQSETFHAEELEHEKKGFEHEEKEVGEDNDDAPEQNDDEMYTNLDMPIDDASASAPTHPDMSSKYEQFQTMFNQLKTFQENCYTSEEEVSSDACGWDAFTRLVDDLRDLLSARGVAVLPPP</sequence>
<feature type="compositionally biased region" description="Low complexity" evidence="1">
    <location>
        <begin position="400"/>
        <end position="426"/>
    </location>
</feature>
<dbReference type="EMBL" id="LNIX01000021">
    <property type="protein sequence ID" value="OXA43847.1"/>
    <property type="molecule type" value="Genomic_DNA"/>
</dbReference>
<gene>
    <name evidence="3" type="ORF">Fcan01_21383</name>
</gene>
<feature type="signal peptide" evidence="2">
    <location>
        <begin position="1"/>
        <end position="28"/>
    </location>
</feature>
<keyword evidence="2" id="KW-0732">Signal</keyword>
<evidence type="ECO:0000256" key="2">
    <source>
        <dbReference type="SAM" id="SignalP"/>
    </source>
</evidence>
<keyword evidence="4" id="KW-1185">Reference proteome</keyword>
<feature type="compositionally biased region" description="Basic and acidic residues" evidence="1">
    <location>
        <begin position="442"/>
        <end position="459"/>
    </location>
</feature>
<dbReference type="AlphaFoldDB" id="A0A226DGN1"/>
<evidence type="ECO:0000313" key="3">
    <source>
        <dbReference type="EMBL" id="OXA43847.1"/>
    </source>
</evidence>
<dbReference type="Proteomes" id="UP000198287">
    <property type="component" value="Unassembled WGS sequence"/>
</dbReference>
<evidence type="ECO:0000313" key="4">
    <source>
        <dbReference type="Proteomes" id="UP000198287"/>
    </source>
</evidence>
<feature type="region of interest" description="Disordered" evidence="1">
    <location>
        <begin position="28"/>
        <end position="48"/>
    </location>
</feature>
<feature type="compositionally biased region" description="Acidic residues" evidence="1">
    <location>
        <begin position="327"/>
        <end position="341"/>
    </location>
</feature>
<feature type="region of interest" description="Disordered" evidence="1">
    <location>
        <begin position="315"/>
        <end position="345"/>
    </location>
</feature>
<proteinExistence type="predicted"/>
<organism evidence="3 4">
    <name type="scientific">Folsomia candida</name>
    <name type="common">Springtail</name>
    <dbReference type="NCBI Taxonomy" id="158441"/>
    <lineage>
        <taxon>Eukaryota</taxon>
        <taxon>Metazoa</taxon>
        <taxon>Ecdysozoa</taxon>
        <taxon>Arthropoda</taxon>
        <taxon>Hexapoda</taxon>
        <taxon>Collembola</taxon>
        <taxon>Entomobryomorpha</taxon>
        <taxon>Isotomoidea</taxon>
        <taxon>Isotomidae</taxon>
        <taxon>Proisotominae</taxon>
        <taxon>Folsomia</taxon>
    </lineage>
</organism>
<protein>
    <submittedName>
        <fullName evidence="3">Uncharacterized protein</fullName>
    </submittedName>
</protein>
<feature type="region of interest" description="Disordered" evidence="1">
    <location>
        <begin position="235"/>
        <end position="258"/>
    </location>
</feature>
<name>A0A226DGN1_FOLCA</name>
<reference evidence="3 4" key="1">
    <citation type="submission" date="2015-12" db="EMBL/GenBank/DDBJ databases">
        <title>The genome of Folsomia candida.</title>
        <authorList>
            <person name="Faddeeva A."/>
            <person name="Derks M.F."/>
            <person name="Anvar Y."/>
            <person name="Smit S."/>
            <person name="Van Straalen N."/>
            <person name="Roelofs D."/>
        </authorList>
    </citation>
    <scope>NUCLEOTIDE SEQUENCE [LARGE SCALE GENOMIC DNA]</scope>
    <source>
        <strain evidence="3 4">VU population</strain>
        <tissue evidence="3">Whole body</tissue>
    </source>
</reference>
<accession>A0A226DGN1</accession>
<comment type="caution">
    <text evidence="3">The sequence shown here is derived from an EMBL/GenBank/DDBJ whole genome shotgun (WGS) entry which is preliminary data.</text>
</comment>
<evidence type="ECO:0000256" key="1">
    <source>
        <dbReference type="SAM" id="MobiDB-lite"/>
    </source>
</evidence>
<feature type="region of interest" description="Disordered" evidence="1">
    <location>
        <begin position="361"/>
        <end position="498"/>
    </location>
</feature>